<evidence type="ECO:0000313" key="1">
    <source>
        <dbReference type="EMBL" id="CAK0833875.1"/>
    </source>
</evidence>
<proteinExistence type="predicted"/>
<organism evidence="1 2">
    <name type="scientific">Prorocentrum cordatum</name>
    <dbReference type="NCBI Taxonomy" id="2364126"/>
    <lineage>
        <taxon>Eukaryota</taxon>
        <taxon>Sar</taxon>
        <taxon>Alveolata</taxon>
        <taxon>Dinophyceae</taxon>
        <taxon>Prorocentrales</taxon>
        <taxon>Prorocentraceae</taxon>
        <taxon>Prorocentrum</taxon>
    </lineage>
</organism>
<protein>
    <submittedName>
        <fullName evidence="1">Uncharacterized protein</fullName>
    </submittedName>
</protein>
<evidence type="ECO:0000313" key="2">
    <source>
        <dbReference type="Proteomes" id="UP001189429"/>
    </source>
</evidence>
<accession>A0ABN9SPU1</accession>
<dbReference type="Proteomes" id="UP001189429">
    <property type="component" value="Unassembled WGS sequence"/>
</dbReference>
<gene>
    <name evidence="1" type="ORF">PCOR1329_LOCUS31442</name>
</gene>
<dbReference type="EMBL" id="CAUYUJ010012403">
    <property type="protein sequence ID" value="CAK0833875.1"/>
    <property type="molecule type" value="Genomic_DNA"/>
</dbReference>
<comment type="caution">
    <text evidence="1">The sequence shown here is derived from an EMBL/GenBank/DDBJ whole genome shotgun (WGS) entry which is preliminary data.</text>
</comment>
<name>A0ABN9SPU1_9DINO</name>
<reference evidence="1" key="1">
    <citation type="submission" date="2023-10" db="EMBL/GenBank/DDBJ databases">
        <authorList>
            <person name="Chen Y."/>
            <person name="Shah S."/>
            <person name="Dougan E. K."/>
            <person name="Thang M."/>
            <person name="Chan C."/>
        </authorList>
    </citation>
    <scope>NUCLEOTIDE SEQUENCE [LARGE SCALE GENOMIC DNA]</scope>
</reference>
<sequence>MDEDNLAKNLRDFNQNMFMKAIVPELTRAILHSRANLHKKPEQKGVPQNCTILFNIDTSTDIGSILMPLMEELIACEGGTWLAGAALRGPLERKTSQLLTSMGM</sequence>
<keyword evidence="2" id="KW-1185">Reference proteome</keyword>